<accession>R4RZW7</accession>
<reference evidence="1 2" key="1">
    <citation type="journal article" date="2013" name="BMC Genomics">
        <title>Comparison of the complete genome sequence of two closely related isolates of 'Candidatus Phytoplasma australiense' reveals genome plasticity.</title>
        <authorList>
            <person name="Andersen M.T."/>
            <person name="Liefting L.W."/>
            <person name="Havukkala I."/>
            <person name="Beever R.E."/>
        </authorList>
    </citation>
    <scope>NUCLEOTIDE SEQUENCE [LARGE SCALE GENOMIC DNA]</scope>
    <source>
        <strain evidence="1 2">NZSb11</strain>
    </source>
</reference>
<keyword evidence="2" id="KW-1185">Reference proteome</keyword>
<dbReference type="HOGENOM" id="CLU_3317722_0_0_14"/>
<proteinExistence type="predicted"/>
<sequence length="39" mass="4962">MFSFFIKTKKKKEIFQSLLSLYYFFCFFTRDKKDTEYNK</sequence>
<organism evidence="1 2">
    <name type="scientific">Strawberry lethal yellows phytoplasma (CPA) str. NZSb11</name>
    <dbReference type="NCBI Taxonomy" id="980422"/>
    <lineage>
        <taxon>Bacteria</taxon>
        <taxon>Bacillati</taxon>
        <taxon>Mycoplasmatota</taxon>
        <taxon>Mollicutes</taxon>
        <taxon>Acholeplasmatales</taxon>
        <taxon>Acholeplasmataceae</taxon>
        <taxon>Candidatus Phytoplasma</taxon>
        <taxon>16SrXII (Stolbur group)</taxon>
    </lineage>
</organism>
<dbReference type="Proteomes" id="UP000013941">
    <property type="component" value="Chromosome"/>
</dbReference>
<name>R4RZW7_PHYAS</name>
<evidence type="ECO:0000313" key="1">
    <source>
        <dbReference type="EMBL" id="AGL90013.1"/>
    </source>
</evidence>
<dbReference type="KEGG" id="nzs:SLY_0088"/>
<protein>
    <submittedName>
        <fullName evidence="1">Uncharacterized protein</fullName>
    </submittedName>
</protein>
<gene>
    <name evidence="1" type="ORF">SLY_0088</name>
</gene>
<evidence type="ECO:0000313" key="2">
    <source>
        <dbReference type="Proteomes" id="UP000013941"/>
    </source>
</evidence>
<dbReference type="EMBL" id="CP002548">
    <property type="protein sequence ID" value="AGL90013.1"/>
    <property type="molecule type" value="Genomic_DNA"/>
</dbReference>
<dbReference type="AlphaFoldDB" id="R4RZW7"/>